<dbReference type="GO" id="GO:0000725">
    <property type="term" value="P:recombinational repair"/>
    <property type="evidence" value="ECO:0007669"/>
    <property type="project" value="TreeGrafter"/>
</dbReference>
<dbReference type="PANTHER" id="PTHR11070">
    <property type="entry name" value="UVRD / RECB / PCRA DNA HELICASE FAMILY MEMBER"/>
    <property type="match status" value="1"/>
</dbReference>
<dbReference type="SUPFAM" id="SSF52540">
    <property type="entry name" value="P-loop containing nucleoside triphosphate hydrolases"/>
    <property type="match status" value="1"/>
</dbReference>
<dbReference type="InterPro" id="IPR027417">
    <property type="entry name" value="P-loop_NTPase"/>
</dbReference>
<dbReference type="RefSeq" id="YP_009882526.1">
    <property type="nucleotide sequence ID" value="NC_049450.1"/>
</dbReference>
<evidence type="ECO:0000256" key="1">
    <source>
        <dbReference type="ARBA" id="ARBA00022741"/>
    </source>
</evidence>
<dbReference type="EMBL" id="MK416015">
    <property type="protein sequence ID" value="QBP07933.1"/>
    <property type="molecule type" value="Genomic_DNA"/>
</dbReference>
<evidence type="ECO:0000256" key="2">
    <source>
        <dbReference type="ARBA" id="ARBA00022801"/>
    </source>
</evidence>
<dbReference type="GO" id="GO:0043138">
    <property type="term" value="F:3'-5' DNA helicase activity"/>
    <property type="evidence" value="ECO:0007669"/>
    <property type="project" value="TreeGrafter"/>
</dbReference>
<organism evidence="6 7">
    <name type="scientific">Klebsiella phage ST16-OXA48phi5.4</name>
    <dbReference type="NCBI Taxonomy" id="2510483"/>
    <lineage>
        <taxon>Viruses</taxon>
        <taxon>Duplodnaviria</taxon>
        <taxon>Heunggongvirae</taxon>
        <taxon>Uroviricota</taxon>
        <taxon>Caudoviricetes</taxon>
        <taxon>Peduoviridae</taxon>
        <taxon>Reipivirus</taxon>
        <taxon>Reipivirus ST16OXA48phi54</taxon>
    </lineage>
</organism>
<evidence type="ECO:0000256" key="4">
    <source>
        <dbReference type="ARBA" id="ARBA00022840"/>
    </source>
</evidence>
<dbReference type="PANTHER" id="PTHR11070:SF45">
    <property type="entry name" value="DNA 3'-5' HELICASE"/>
    <property type="match status" value="1"/>
</dbReference>
<dbReference type="GO" id="GO:0005524">
    <property type="term" value="F:ATP binding"/>
    <property type="evidence" value="ECO:0007669"/>
    <property type="project" value="UniProtKB-KW"/>
</dbReference>
<proteinExistence type="predicted"/>
<keyword evidence="1" id="KW-0547">Nucleotide-binding</keyword>
<evidence type="ECO:0000313" key="7">
    <source>
        <dbReference type="Proteomes" id="UP000295077"/>
    </source>
</evidence>
<dbReference type="KEGG" id="vg:55811827"/>
<dbReference type="Proteomes" id="UP000295077">
    <property type="component" value="Segment"/>
</dbReference>
<dbReference type="InterPro" id="IPR000212">
    <property type="entry name" value="DNA_helicase_UvrD/REP"/>
</dbReference>
<name>A0A482IKC3_9CAUD</name>
<dbReference type="GeneID" id="55811827"/>
<dbReference type="GO" id="GO:0016787">
    <property type="term" value="F:hydrolase activity"/>
    <property type="evidence" value="ECO:0007669"/>
    <property type="project" value="UniProtKB-KW"/>
</dbReference>
<dbReference type="InterPro" id="IPR014016">
    <property type="entry name" value="UvrD-like_ATP-bd"/>
</dbReference>
<keyword evidence="3 6" id="KW-0347">Helicase</keyword>
<evidence type="ECO:0000256" key="3">
    <source>
        <dbReference type="ARBA" id="ARBA00022806"/>
    </source>
</evidence>
<dbReference type="Gene3D" id="3.40.50.300">
    <property type="entry name" value="P-loop containing nucleotide triphosphate hydrolases"/>
    <property type="match status" value="2"/>
</dbReference>
<sequence>MNFIAIESNAARKIVSERMLQSADYDKGQILARLLKDGKISDFSLDIKALSINSGIYILSKNPNKKNLLIFDTTTFNGFQRSSSEVVTILQKSCRLAIKLWDKIGHSPCEKIINGTSLIALLPLSFTTGKSYKVILDKSPDKERQEKRNESSFLIFQDGYDTAENEPKLANFRKAKEGFLEIDPLTLFKSSENQSDPSSSYLSVSEIHEAGNLNNPHMGLDYWTKNLTESQKKFVFSESFGPDILKGAAGTGKTLSLILRSVVQLKNAKKTDNQLRAIFITHSIATKNNIENLIASNGGDEFINSGKLQSIEVTTLQEWCINNLGNRISATEYLDSDALESKQLQLLYINEALEDFFIKDYAGSLNFISPKLKKFFGNNDPWGISILLQEEISTYIKGRAGDDLKTYMSLPRTKNIIPIENDDDFKTIFSIYNKYQEKLIALNLFDSDDITLSALKETSTPIWKRRRMTAGFDIMYIDETHLFNINELSLFHNLLKPNSNHIVFTMDRSQATGDTTITKEDVAKELDANLANEHGLSAVFRSSEHIINLASCVLASGATLFQELENPLAESMTGHTSLIEDKCCVPYIITKQNASEVYRASFSFVDHIAQELDISKSDVLIVPCTDQVFKELKNFAESNDKEYISIERRGDNLAVEAAATNNLYVIGGMDYIGGLEFSVVVIVGADSDKFPEQSTYTGESLHFINYSSFNKLYVAITRAKYQIVFIAEKTQKISPLLETAVTEGLLTYNDELSNRL</sequence>
<keyword evidence="7" id="KW-1185">Reference proteome</keyword>
<evidence type="ECO:0000313" key="6">
    <source>
        <dbReference type="EMBL" id="QBP07933.1"/>
    </source>
</evidence>
<protein>
    <submittedName>
        <fullName evidence="6">Helicase</fullName>
    </submittedName>
</protein>
<accession>A0A482IKC3</accession>
<dbReference type="Pfam" id="PF00580">
    <property type="entry name" value="UvrD-helicase"/>
    <property type="match status" value="1"/>
</dbReference>
<reference evidence="6 7" key="1">
    <citation type="submission" date="2019-01" db="EMBL/GenBank/DDBJ databases">
        <authorList>
            <person name="Bleriot I."/>
            <person name="Guijarro P."/>
            <person name="Trastoy R."/>
            <person name="Blasco L."/>
            <person name="Fernandez-Garcia L."/>
            <person name="Ambroa A."/>
            <person name="Perez-Nadales E."/>
            <person name="Fernandez-Cuenca F."/>
            <person name="Torre-Cisneros J."/>
            <person name="Oteo J."/>
            <person name="Oliver A."/>
            <person name="Canton R."/>
            <person name="Kidd T."/>
            <person name="Navarro F."/>
            <person name="Miro E."/>
            <person name="Pascual A."/>
            <person name="Bou G."/>
            <person name="Martinez-Martinez L."/>
            <person name="Tomas M."/>
        </authorList>
    </citation>
    <scope>NUCLEOTIDE SEQUENCE [LARGE SCALE GENOMIC DNA]</scope>
</reference>
<dbReference type="GO" id="GO:0003677">
    <property type="term" value="F:DNA binding"/>
    <property type="evidence" value="ECO:0007669"/>
    <property type="project" value="InterPro"/>
</dbReference>
<keyword evidence="2" id="KW-0378">Hydrolase</keyword>
<feature type="domain" description="UvrD-like helicase ATP-binding" evidence="5">
    <location>
        <begin position="228"/>
        <end position="504"/>
    </location>
</feature>
<keyword evidence="4" id="KW-0067">ATP-binding</keyword>
<evidence type="ECO:0000259" key="5">
    <source>
        <dbReference type="Pfam" id="PF00580"/>
    </source>
</evidence>